<evidence type="ECO:0000313" key="1">
    <source>
        <dbReference type="EMBL" id="KAH3873606.1"/>
    </source>
</evidence>
<proteinExistence type="predicted"/>
<keyword evidence="2" id="KW-1185">Reference proteome</keyword>
<name>A0A9D4MC91_DREPO</name>
<dbReference type="Gene3D" id="3.80.10.10">
    <property type="entry name" value="Ribonuclease Inhibitor"/>
    <property type="match status" value="1"/>
</dbReference>
<dbReference type="Proteomes" id="UP000828390">
    <property type="component" value="Unassembled WGS sequence"/>
</dbReference>
<dbReference type="EMBL" id="JAIWYP010000002">
    <property type="protein sequence ID" value="KAH3873606.1"/>
    <property type="molecule type" value="Genomic_DNA"/>
</dbReference>
<evidence type="ECO:0000313" key="2">
    <source>
        <dbReference type="Proteomes" id="UP000828390"/>
    </source>
</evidence>
<sequence length="517" mass="58120">MTECYITSCKEDTVRWADTKTDASLLSFKDTLTLMNDYVSFCPGLWEALHGLNIKSLSLNVRFGGFKVKYADSMSKSLLSLTHLDTLNIKVNANGPGLWEALHGLNIKSLSLSIEYEGLNVNYADSMSQSLSSLTQLDTPSIKLDDNIPYLWEAPHGLNIKSLNLSIWYVGLNVNYADSMSQSLSSLTQLDTLSIKLDDNIPYLWEALRGLNIKSLSLSGKFLRLNVNYADSMSQSLSSLTQLDTLGFEFDDYSPCLWQALHGLNIKSLSLSIWYVGLNLNDAYSMSQSLSSLTRLETLSIEPNGQSPVLWKAVHGLNIKSLSLSGQNGCFTVEHANSIAQSLSSLKQLETLSIYFWKYIDIKLPQSLKHLNSYFMVLLPSELRELVDTLSACTQTIESNLDFCCASLDGTTFKRIPPEEYIVVKKELEMLKNVEVKRFKILDRTRQSDVYDVYDDDDAASDWSVRGIGGVHDDTEDDDNVKDFAYKKFVRRMCSHMCKTIINRISMRLLITPSSNS</sequence>
<protein>
    <submittedName>
        <fullName evidence="1">Uncharacterized protein</fullName>
    </submittedName>
</protein>
<dbReference type="InterPro" id="IPR032675">
    <property type="entry name" value="LRR_dom_sf"/>
</dbReference>
<dbReference type="SUPFAM" id="SSF52047">
    <property type="entry name" value="RNI-like"/>
    <property type="match status" value="1"/>
</dbReference>
<dbReference type="AlphaFoldDB" id="A0A9D4MC91"/>
<organism evidence="1 2">
    <name type="scientific">Dreissena polymorpha</name>
    <name type="common">Zebra mussel</name>
    <name type="synonym">Mytilus polymorpha</name>
    <dbReference type="NCBI Taxonomy" id="45954"/>
    <lineage>
        <taxon>Eukaryota</taxon>
        <taxon>Metazoa</taxon>
        <taxon>Spiralia</taxon>
        <taxon>Lophotrochozoa</taxon>
        <taxon>Mollusca</taxon>
        <taxon>Bivalvia</taxon>
        <taxon>Autobranchia</taxon>
        <taxon>Heteroconchia</taxon>
        <taxon>Euheterodonta</taxon>
        <taxon>Imparidentia</taxon>
        <taxon>Neoheterodontei</taxon>
        <taxon>Myida</taxon>
        <taxon>Dreissenoidea</taxon>
        <taxon>Dreissenidae</taxon>
        <taxon>Dreissena</taxon>
    </lineage>
</organism>
<comment type="caution">
    <text evidence="1">The sequence shown here is derived from an EMBL/GenBank/DDBJ whole genome shotgun (WGS) entry which is preliminary data.</text>
</comment>
<gene>
    <name evidence="1" type="ORF">DPMN_036844</name>
</gene>
<reference evidence="1" key="2">
    <citation type="submission" date="2020-11" db="EMBL/GenBank/DDBJ databases">
        <authorList>
            <person name="McCartney M.A."/>
            <person name="Auch B."/>
            <person name="Kono T."/>
            <person name="Mallez S."/>
            <person name="Becker A."/>
            <person name="Gohl D.M."/>
            <person name="Silverstein K.A.T."/>
            <person name="Koren S."/>
            <person name="Bechman K.B."/>
            <person name="Herman A."/>
            <person name="Abrahante J.E."/>
            <person name="Garbe J."/>
        </authorList>
    </citation>
    <scope>NUCLEOTIDE SEQUENCE</scope>
    <source>
        <strain evidence="1">Duluth1</strain>
        <tissue evidence="1">Whole animal</tissue>
    </source>
</reference>
<accession>A0A9D4MC91</accession>
<reference evidence="1" key="1">
    <citation type="journal article" date="2019" name="bioRxiv">
        <title>The Genome of the Zebra Mussel, Dreissena polymorpha: A Resource for Invasive Species Research.</title>
        <authorList>
            <person name="McCartney M.A."/>
            <person name="Auch B."/>
            <person name="Kono T."/>
            <person name="Mallez S."/>
            <person name="Zhang Y."/>
            <person name="Obille A."/>
            <person name="Becker A."/>
            <person name="Abrahante J.E."/>
            <person name="Garbe J."/>
            <person name="Badalamenti J.P."/>
            <person name="Herman A."/>
            <person name="Mangelson H."/>
            <person name="Liachko I."/>
            <person name="Sullivan S."/>
            <person name="Sone E.D."/>
            <person name="Koren S."/>
            <person name="Silverstein K.A.T."/>
            <person name="Beckman K.B."/>
            <person name="Gohl D.M."/>
        </authorList>
    </citation>
    <scope>NUCLEOTIDE SEQUENCE</scope>
    <source>
        <strain evidence="1">Duluth1</strain>
        <tissue evidence="1">Whole animal</tissue>
    </source>
</reference>